<reference evidence="2 3" key="1">
    <citation type="submission" date="2016-05" db="EMBL/GenBank/DDBJ databases">
        <title>Genomic Taxonomy of the Vibrionaceae.</title>
        <authorList>
            <person name="Gomez-Gil B."/>
            <person name="Enciso-Ibarra J."/>
        </authorList>
    </citation>
    <scope>NUCLEOTIDE SEQUENCE [LARGE SCALE GENOMIC DNA]</scope>
    <source>
        <strain evidence="2 3">CAIM 1920</strain>
    </source>
</reference>
<evidence type="ECO:0000256" key="1">
    <source>
        <dbReference type="SAM" id="Phobius"/>
    </source>
</evidence>
<keyword evidence="1" id="KW-0472">Membrane</keyword>
<evidence type="ECO:0000313" key="3">
    <source>
        <dbReference type="Proteomes" id="UP000094936"/>
    </source>
</evidence>
<proteinExistence type="predicted"/>
<keyword evidence="1" id="KW-1133">Transmembrane helix</keyword>
<name>A0A1C3EII4_9GAMM</name>
<feature type="transmembrane region" description="Helical" evidence="1">
    <location>
        <begin position="51"/>
        <end position="76"/>
    </location>
</feature>
<comment type="caution">
    <text evidence="2">The sequence shown here is derived from an EMBL/GenBank/DDBJ whole genome shotgun (WGS) entry which is preliminary data.</text>
</comment>
<gene>
    <name evidence="2" type="ORF">A8L45_12160</name>
</gene>
<evidence type="ECO:0000313" key="2">
    <source>
        <dbReference type="EMBL" id="ODA33037.1"/>
    </source>
</evidence>
<dbReference type="EMBL" id="LYBM01000020">
    <property type="protein sequence ID" value="ODA33037.1"/>
    <property type="molecule type" value="Genomic_DNA"/>
</dbReference>
<dbReference type="AlphaFoldDB" id="A0A1C3EII4"/>
<dbReference type="STRING" id="1080227.A8L45_12160"/>
<keyword evidence="1" id="KW-0812">Transmembrane</keyword>
<dbReference type="Proteomes" id="UP000094936">
    <property type="component" value="Unassembled WGS sequence"/>
</dbReference>
<keyword evidence="3" id="KW-1185">Reference proteome</keyword>
<sequence length="82" mass="9454">MNDVQSNNRPESRFRTIENPFPFTCILHFDASLCDLYRINISLQVTSLRSLRLITGFALIPAPMYFVSIYKGAFILKDEPLL</sequence>
<organism evidence="2 3">
    <name type="scientific">Veronia pacifica</name>
    <dbReference type="NCBI Taxonomy" id="1080227"/>
    <lineage>
        <taxon>Bacteria</taxon>
        <taxon>Pseudomonadati</taxon>
        <taxon>Pseudomonadota</taxon>
        <taxon>Gammaproteobacteria</taxon>
        <taxon>Vibrionales</taxon>
        <taxon>Vibrionaceae</taxon>
        <taxon>Veronia</taxon>
    </lineage>
</organism>
<accession>A0A1C3EII4</accession>
<protein>
    <submittedName>
        <fullName evidence="2">Uncharacterized protein</fullName>
    </submittedName>
</protein>